<evidence type="ECO:0000313" key="1">
    <source>
        <dbReference type="EMBL" id="VDM44288.1"/>
    </source>
</evidence>
<dbReference type="Proteomes" id="UP000050794">
    <property type="component" value="Unassembled WGS sequence"/>
</dbReference>
<dbReference type="Gene3D" id="1.20.920.30">
    <property type="match status" value="1"/>
</dbReference>
<name>A0A183UWU7_TOXCA</name>
<dbReference type="GO" id="GO:0030286">
    <property type="term" value="C:dynein complex"/>
    <property type="evidence" value="ECO:0007669"/>
    <property type="project" value="InterPro"/>
</dbReference>
<dbReference type="GO" id="GO:0007018">
    <property type="term" value="P:microtubule-based movement"/>
    <property type="evidence" value="ECO:0007669"/>
    <property type="project" value="InterPro"/>
</dbReference>
<dbReference type="GO" id="GO:0051959">
    <property type="term" value="F:dynein light intermediate chain binding"/>
    <property type="evidence" value="ECO:0007669"/>
    <property type="project" value="InterPro"/>
</dbReference>
<dbReference type="PANTHER" id="PTHR45703">
    <property type="entry name" value="DYNEIN HEAVY CHAIN"/>
    <property type="match status" value="1"/>
</dbReference>
<gene>
    <name evidence="1" type="ORF">TCNE_LOCUS12967</name>
</gene>
<proteinExistence type="predicted"/>
<dbReference type="Gene3D" id="3.40.50.300">
    <property type="entry name" value="P-loop containing nucleotide triphosphate hydrolases"/>
    <property type="match status" value="2"/>
</dbReference>
<reference evidence="1 2" key="2">
    <citation type="submission" date="2018-11" db="EMBL/GenBank/DDBJ databases">
        <authorList>
            <consortium name="Pathogen Informatics"/>
        </authorList>
    </citation>
    <scope>NUCLEOTIDE SEQUENCE [LARGE SCALE GENOMIC DNA]</scope>
</reference>
<evidence type="ECO:0000313" key="3">
    <source>
        <dbReference type="WBParaSite" id="TCNE_0001296701-mRNA-1"/>
    </source>
</evidence>
<evidence type="ECO:0000313" key="2">
    <source>
        <dbReference type="Proteomes" id="UP000050794"/>
    </source>
</evidence>
<protein>
    <submittedName>
        <fullName evidence="3">AAA_8 domain-containing protein</fullName>
    </submittedName>
</protein>
<dbReference type="InterPro" id="IPR026983">
    <property type="entry name" value="DHC"/>
</dbReference>
<dbReference type="WBParaSite" id="TCNE_0001296701-mRNA-1">
    <property type="protein sequence ID" value="TCNE_0001296701-mRNA-1"/>
    <property type="gene ID" value="TCNE_0001296701"/>
</dbReference>
<dbReference type="InterPro" id="IPR027417">
    <property type="entry name" value="P-loop_NTPase"/>
</dbReference>
<reference evidence="3" key="1">
    <citation type="submission" date="2016-06" db="UniProtKB">
        <authorList>
            <consortium name="WormBaseParasite"/>
        </authorList>
    </citation>
    <scope>IDENTIFICATION</scope>
</reference>
<dbReference type="GO" id="GO:0045505">
    <property type="term" value="F:dynein intermediate chain binding"/>
    <property type="evidence" value="ECO:0007669"/>
    <property type="project" value="InterPro"/>
</dbReference>
<sequence>MEICSFWKIGLPDNLEWLIKSAKMNMRTLRAAREPENAAFTASGDKIIIRILKRACFPGFRDISEIRDGMLALSNFDGETLIVPFEIEKVRRSGALQIVNKLQSEIDNKLCEEVYMLVKGANKSEVNACKLTTLLDSFITRDNVDSPFRYIIQNGKVLMLRRGEKNAVPLTLAFITVESIRTLSIEFADNWSLGKFPLVIGNLRECRRFVRSLSQTLFTTAHYVNCNARLQTSVISEAVKASVHETIVIALENIDQLSKKCIEMLLEQIASTKTKPFPRLVLLSTSDEQRLAKLSKIFVHKLASTPESTKPARSATMSPFLLEVSVQSLEPGSRRVSTRRRESSLCDSTCSELAFTAIRLGGCACVGELAKRTLTKGVELIQAEARWIFLDAFSCEQLISEPAEFGTAVRGYLPLSLKETIKADERASFTNELPSQPAGQKWDLWKSRFDELLGDKDFIEMMNNTMEMIILPLLEAFTDIAEDLDIIFEIIFQDLKELRPNMFAANYGELIRWASCSACCNWLAVFVDKHDQLDFFVTELVAEADKTVNNAGRLPSQISLWKLSALDFSRWVRWMDEPNVVSCLEKDLCLSDIVVMYPDFDRVITYIQRLFTQSNNNILLYGPDYCGKTTVIKRFVKHMTSLDDAYRFIWLQSGERFDLLKMQKRFSSMIRSKGDGKLVLIIDNFHYMEPILPLLEMFYEHSLFIDKGVPQFTETRLQTILIMRSSEFEKLSASRVFVGTFRLVRMQSPSLDNLQIIFEQLISWHFHTKAFSAEYQTLLGSMSAATFRIIQLPFVQLSRLILTQRIAKGVMFAFPDNTPDLDGMIRLWAHEVMRCVADSFTRSRHVKIDENVAHFFSLKTGEVQGAAEEKRSALKKLIFSETTAPDGIDGVPYTFVTDYDLYQRVMENFFFDYERVDTVKRSLNLSLTRYSMVHVQRVMRVCRQSSEHMALVGRPGSGRSQCVKLATFALNGQVCNSQ</sequence>
<accession>A0A183UWU7</accession>
<organism evidence="2 3">
    <name type="scientific">Toxocara canis</name>
    <name type="common">Canine roundworm</name>
    <dbReference type="NCBI Taxonomy" id="6265"/>
    <lineage>
        <taxon>Eukaryota</taxon>
        <taxon>Metazoa</taxon>
        <taxon>Ecdysozoa</taxon>
        <taxon>Nematoda</taxon>
        <taxon>Chromadorea</taxon>
        <taxon>Rhabditida</taxon>
        <taxon>Spirurina</taxon>
        <taxon>Ascaridomorpha</taxon>
        <taxon>Ascaridoidea</taxon>
        <taxon>Toxocaridae</taxon>
        <taxon>Toxocara</taxon>
    </lineage>
</organism>
<dbReference type="EMBL" id="UYWY01021498">
    <property type="protein sequence ID" value="VDM44288.1"/>
    <property type="molecule type" value="Genomic_DNA"/>
</dbReference>
<dbReference type="SUPFAM" id="SSF52540">
    <property type="entry name" value="P-loop containing nucleoside triphosphate hydrolases"/>
    <property type="match status" value="1"/>
</dbReference>
<dbReference type="AlphaFoldDB" id="A0A183UWU7"/>
<keyword evidence="2" id="KW-1185">Reference proteome</keyword>